<dbReference type="Proteomes" id="UP001589865">
    <property type="component" value="Unassembled WGS sequence"/>
</dbReference>
<sequence length="75" mass="7837">MHILATGADPVRLSFLQSLLRDAGIPSVVLDAQISALEGGIGAFPRRLAVSDRDAAAARAVLREAQLPEGGMLQD</sequence>
<dbReference type="SUPFAM" id="SSF54913">
    <property type="entry name" value="GlnB-like"/>
    <property type="match status" value="1"/>
</dbReference>
<feature type="domain" description="DUF2007" evidence="1">
    <location>
        <begin position="1"/>
        <end position="66"/>
    </location>
</feature>
<proteinExistence type="predicted"/>
<evidence type="ECO:0000313" key="2">
    <source>
        <dbReference type="EMBL" id="MFC0409825.1"/>
    </source>
</evidence>
<dbReference type="InterPro" id="IPR018551">
    <property type="entry name" value="DUF2007"/>
</dbReference>
<comment type="caution">
    <text evidence="2">The sequence shown here is derived from an EMBL/GenBank/DDBJ whole genome shotgun (WGS) entry which is preliminary data.</text>
</comment>
<protein>
    <submittedName>
        <fullName evidence="2">DUF2007 domain-containing protein</fullName>
    </submittedName>
</protein>
<evidence type="ECO:0000259" key="1">
    <source>
        <dbReference type="Pfam" id="PF09413"/>
    </source>
</evidence>
<name>A0ABV6JWU0_9PROT</name>
<evidence type="ECO:0000313" key="3">
    <source>
        <dbReference type="Proteomes" id="UP001589865"/>
    </source>
</evidence>
<dbReference type="RefSeq" id="WP_377045577.1">
    <property type="nucleotide sequence ID" value="NZ_JBHLUN010000011.1"/>
</dbReference>
<gene>
    <name evidence="2" type="ORF">ACFFGY_16355</name>
</gene>
<dbReference type="Pfam" id="PF09413">
    <property type="entry name" value="DUF2007"/>
    <property type="match status" value="1"/>
</dbReference>
<dbReference type="Gene3D" id="3.30.70.790">
    <property type="entry name" value="UreE, C-terminal domain"/>
    <property type="match status" value="1"/>
</dbReference>
<organism evidence="2 3">
    <name type="scientific">Roseomonas elaeocarpi</name>
    <dbReference type="NCBI Taxonomy" id="907779"/>
    <lineage>
        <taxon>Bacteria</taxon>
        <taxon>Pseudomonadati</taxon>
        <taxon>Pseudomonadota</taxon>
        <taxon>Alphaproteobacteria</taxon>
        <taxon>Acetobacterales</taxon>
        <taxon>Roseomonadaceae</taxon>
        <taxon>Roseomonas</taxon>
    </lineage>
</organism>
<dbReference type="EMBL" id="JBHLUN010000011">
    <property type="protein sequence ID" value="MFC0409825.1"/>
    <property type="molecule type" value="Genomic_DNA"/>
</dbReference>
<accession>A0ABV6JWU0</accession>
<keyword evidence="3" id="KW-1185">Reference proteome</keyword>
<reference evidence="2 3" key="1">
    <citation type="submission" date="2024-09" db="EMBL/GenBank/DDBJ databases">
        <authorList>
            <person name="Sun Q."/>
            <person name="Mori K."/>
        </authorList>
    </citation>
    <scope>NUCLEOTIDE SEQUENCE [LARGE SCALE GENOMIC DNA]</scope>
    <source>
        <strain evidence="2 3">TBRC 5777</strain>
    </source>
</reference>
<dbReference type="InterPro" id="IPR011322">
    <property type="entry name" value="N-reg_PII-like_a/b"/>
</dbReference>